<reference evidence="1" key="1">
    <citation type="submission" date="2023-05" db="EMBL/GenBank/DDBJ databases">
        <title>Nepenthes gracilis genome sequencing.</title>
        <authorList>
            <person name="Fukushima K."/>
        </authorList>
    </citation>
    <scope>NUCLEOTIDE SEQUENCE</scope>
    <source>
        <strain evidence="1">SING2019-196</strain>
    </source>
</reference>
<sequence length="116" mass="12731">MALPRGPTPPPSLIHKIGPSTVFLSPPYTRTSEPAEPIPEANTVVQPPLPVQFIKPAGDLLKFLRDAVAKIQNGVLTVCAIARSSRSLHCTQLLPYAAFFLHHNVLCHYRMQLELA</sequence>
<evidence type="ECO:0000313" key="2">
    <source>
        <dbReference type="Proteomes" id="UP001279734"/>
    </source>
</evidence>
<name>A0AAD3SRZ7_NEPGR</name>
<dbReference type="EMBL" id="BSYO01000016">
    <property type="protein sequence ID" value="GMH16448.1"/>
    <property type="molecule type" value="Genomic_DNA"/>
</dbReference>
<comment type="caution">
    <text evidence="1">The sequence shown here is derived from an EMBL/GenBank/DDBJ whole genome shotgun (WGS) entry which is preliminary data.</text>
</comment>
<proteinExistence type="predicted"/>
<dbReference type="Proteomes" id="UP001279734">
    <property type="component" value="Unassembled WGS sequence"/>
</dbReference>
<protein>
    <submittedName>
        <fullName evidence="1">Uncharacterized protein</fullName>
    </submittedName>
</protein>
<evidence type="ECO:0000313" key="1">
    <source>
        <dbReference type="EMBL" id="GMH16448.1"/>
    </source>
</evidence>
<accession>A0AAD3SRZ7</accession>
<gene>
    <name evidence="1" type="ORF">Nepgr_018289</name>
</gene>
<organism evidence="1 2">
    <name type="scientific">Nepenthes gracilis</name>
    <name type="common">Slender pitcher plant</name>
    <dbReference type="NCBI Taxonomy" id="150966"/>
    <lineage>
        <taxon>Eukaryota</taxon>
        <taxon>Viridiplantae</taxon>
        <taxon>Streptophyta</taxon>
        <taxon>Embryophyta</taxon>
        <taxon>Tracheophyta</taxon>
        <taxon>Spermatophyta</taxon>
        <taxon>Magnoliopsida</taxon>
        <taxon>eudicotyledons</taxon>
        <taxon>Gunneridae</taxon>
        <taxon>Pentapetalae</taxon>
        <taxon>Caryophyllales</taxon>
        <taxon>Nepenthaceae</taxon>
        <taxon>Nepenthes</taxon>
    </lineage>
</organism>
<keyword evidence="2" id="KW-1185">Reference proteome</keyword>
<dbReference type="AlphaFoldDB" id="A0AAD3SRZ7"/>